<evidence type="ECO:0000313" key="2">
    <source>
        <dbReference type="EMBL" id="ESS55780.1"/>
    </source>
</evidence>
<dbReference type="VEuPathDB" id="TriTrypDB:TCDM_12729"/>
<name>V5A4U1_TRYCR</name>
<organism evidence="2 3">
    <name type="scientific">Trypanosoma cruzi Dm28c</name>
    <dbReference type="NCBI Taxonomy" id="1416333"/>
    <lineage>
        <taxon>Eukaryota</taxon>
        <taxon>Discoba</taxon>
        <taxon>Euglenozoa</taxon>
        <taxon>Kinetoplastea</taxon>
        <taxon>Metakinetoplastina</taxon>
        <taxon>Trypanosomatida</taxon>
        <taxon>Trypanosomatidae</taxon>
        <taxon>Trypanosoma</taxon>
        <taxon>Schizotrypanum</taxon>
    </lineage>
</organism>
<sequence length="242" mass="26156">MSLSVFLLVASATHLRCTFFVRPSTYSAFFLLLCFVLLQAHTHTQDAHCSGLESFFCSVCWQLRVAAIVFFRCHEKGGEGVRSPRLFSCGCGAPRVTALSWAPCPIEGGMAGNFVPRHGWMRLCFPFCFVWWVLAPCTLRGGRGVLPFPWGSRNELGEMVVDAVSWCVSCAAGPAAFSSFCLLSLSLYPLCSVSLPPVALFSLCITDQLTGSSDSTTGDDDDGDGAAPCWSLRSRAAARPCV</sequence>
<feature type="chain" id="PRO_5004730479" evidence="1">
    <location>
        <begin position="41"/>
        <end position="242"/>
    </location>
</feature>
<protein>
    <submittedName>
        <fullName evidence="2">Uncharacterized protein</fullName>
    </submittedName>
</protein>
<evidence type="ECO:0000313" key="3">
    <source>
        <dbReference type="Proteomes" id="UP000017861"/>
    </source>
</evidence>
<dbReference type="EMBL" id="AYLP01000673">
    <property type="protein sequence ID" value="ESS55780.1"/>
    <property type="molecule type" value="Genomic_DNA"/>
</dbReference>
<dbReference type="AlphaFoldDB" id="V5A4U1"/>
<comment type="caution">
    <text evidence="2">The sequence shown here is derived from an EMBL/GenBank/DDBJ whole genome shotgun (WGS) entry which is preliminary data.</text>
</comment>
<keyword evidence="1" id="KW-0732">Signal</keyword>
<reference evidence="2 3" key="1">
    <citation type="journal article" date="2014" name="Genome Announc.">
        <title>Trypanosoma cruzi Clone Dm28c Draft Genome Sequence.</title>
        <authorList>
            <person name="Grisard E.C."/>
            <person name="Teixeira S.M."/>
            <person name="de Almeida L.G."/>
            <person name="Stoco P.H."/>
            <person name="Gerber A.L."/>
            <person name="Talavera-Lopez C."/>
            <person name="Lima O.C."/>
            <person name="Andersson B."/>
            <person name="de Vasconcelos A.T."/>
        </authorList>
    </citation>
    <scope>NUCLEOTIDE SEQUENCE [LARGE SCALE GENOMIC DNA]</scope>
    <source>
        <strain evidence="2 3">Dm28c</strain>
    </source>
</reference>
<feature type="signal peptide" evidence="1">
    <location>
        <begin position="1"/>
        <end position="40"/>
    </location>
</feature>
<gene>
    <name evidence="2" type="ORF">TCDM_12729</name>
</gene>
<evidence type="ECO:0000256" key="1">
    <source>
        <dbReference type="SAM" id="SignalP"/>
    </source>
</evidence>
<dbReference type="Proteomes" id="UP000017861">
    <property type="component" value="Unassembled WGS sequence"/>
</dbReference>
<dbReference type="OrthoDB" id="10381515at2759"/>
<accession>V5A4U1</accession>
<proteinExistence type="predicted"/>